<dbReference type="CDD" id="cd04043">
    <property type="entry name" value="C2_Munc13_fungal"/>
    <property type="match status" value="1"/>
</dbReference>
<feature type="region of interest" description="Disordered" evidence="1">
    <location>
        <begin position="217"/>
        <end position="246"/>
    </location>
</feature>
<dbReference type="InterPro" id="IPR035892">
    <property type="entry name" value="C2_domain_sf"/>
</dbReference>
<evidence type="ECO:0000259" key="3">
    <source>
        <dbReference type="PROSITE" id="PS51258"/>
    </source>
</evidence>
<dbReference type="SMART" id="SM00239">
    <property type="entry name" value="C2"/>
    <property type="match status" value="1"/>
</dbReference>
<dbReference type="Pfam" id="PF00168">
    <property type="entry name" value="C2"/>
    <property type="match status" value="1"/>
</dbReference>
<dbReference type="Gene3D" id="1.20.58.1100">
    <property type="match status" value="1"/>
</dbReference>
<dbReference type="PANTHER" id="PTHR47263">
    <property type="entry name" value="ADENYLATE CYCLASE ACTIVATION PROTEIN GIT1"/>
    <property type="match status" value="1"/>
</dbReference>
<dbReference type="Proteomes" id="UP001162090">
    <property type="component" value="Chromosome 8"/>
</dbReference>
<dbReference type="InterPro" id="IPR000008">
    <property type="entry name" value="C2_dom"/>
</dbReference>
<evidence type="ECO:0000256" key="1">
    <source>
        <dbReference type="SAM" id="MobiDB-lite"/>
    </source>
</evidence>
<dbReference type="PROSITE" id="PS50004">
    <property type="entry name" value="C2"/>
    <property type="match status" value="1"/>
</dbReference>
<evidence type="ECO:0000259" key="2">
    <source>
        <dbReference type="PROSITE" id="PS50004"/>
    </source>
</evidence>
<feature type="domain" description="MHD1" evidence="3">
    <location>
        <begin position="615"/>
        <end position="733"/>
    </location>
</feature>
<feature type="compositionally biased region" description="Low complexity" evidence="1">
    <location>
        <begin position="748"/>
        <end position="766"/>
    </location>
</feature>
<evidence type="ECO:0000313" key="6">
    <source>
        <dbReference type="Proteomes" id="UP001162090"/>
    </source>
</evidence>
<accession>A0AA35NTT5</accession>
<organism evidence="5 6">
    <name type="scientific">Saccharomyces uvarum</name>
    <name type="common">Yeast</name>
    <name type="synonym">Saccharomyces bayanus var. uvarum</name>
    <dbReference type="NCBI Taxonomy" id="230603"/>
    <lineage>
        <taxon>Eukaryota</taxon>
        <taxon>Fungi</taxon>
        <taxon>Dikarya</taxon>
        <taxon>Ascomycota</taxon>
        <taxon>Saccharomycotina</taxon>
        <taxon>Saccharomycetes</taxon>
        <taxon>Saccharomycetales</taxon>
        <taxon>Saccharomycetaceae</taxon>
        <taxon>Saccharomyces</taxon>
    </lineage>
</organism>
<dbReference type="InterPro" id="IPR014770">
    <property type="entry name" value="Munc13_1"/>
</dbReference>
<gene>
    <name evidence="5" type="primary">SUVC08G3210</name>
    <name evidence="5" type="ORF">SUVC_08G3210</name>
</gene>
<reference evidence="5" key="1">
    <citation type="submission" date="2022-10" db="EMBL/GenBank/DDBJ databases">
        <authorList>
            <person name="Byrne P K."/>
        </authorList>
    </citation>
    <scope>NUCLEOTIDE SEQUENCE</scope>
    <source>
        <strain evidence="5">CBS7001</strain>
    </source>
</reference>
<evidence type="ECO:0000259" key="4">
    <source>
        <dbReference type="PROSITE" id="PS51259"/>
    </source>
</evidence>
<dbReference type="InterPro" id="IPR052811">
    <property type="entry name" value="Glucose_resp_signaling"/>
</dbReference>
<name>A0AA35NTT5_SACUV</name>
<proteinExistence type="predicted"/>
<dbReference type="Gene3D" id="2.60.40.150">
    <property type="entry name" value="C2 domain"/>
    <property type="match status" value="1"/>
</dbReference>
<dbReference type="PROSITE" id="PS51258">
    <property type="entry name" value="MHD1"/>
    <property type="match status" value="1"/>
</dbReference>
<dbReference type="InterPro" id="IPR014772">
    <property type="entry name" value="Munc13_dom-2"/>
</dbReference>
<dbReference type="SUPFAM" id="SSF49562">
    <property type="entry name" value="C2 domain (Calcium/lipid-binding domain, CaLB)"/>
    <property type="match status" value="1"/>
</dbReference>
<dbReference type="EMBL" id="OX365919">
    <property type="protein sequence ID" value="CAI4064712.1"/>
    <property type="molecule type" value="Genomic_DNA"/>
</dbReference>
<sequence length="1292" mass="147233">MNRIVSTPSSSVTDVSVDIPSICNVINVDVPASDVYLYTLKLIVLDYINEPRFNDTFLQSSRTSTSRVLSDKTNNQQAQHEKRILIDKRDDMSEHDIVQATLRILKNKLAQISGNKSLAPNEMHWKSIVKMYYSMLDSSTADAFSKMCQMEEVVGYFTNVASNELKKSTVGSSREELFSEVAYFIDLVIDVLPDSCAGIIKRLLDYKISLKKGEPTGRKKRVASPVPMPQYRSVSSGTSSSKQPSFKVQDISHMSYFMQLFEVDETKLQKDILTAKEDSTNPIFCGELRYLRKKIKKDTGLLTASDFPDDRDYTLWKNYELLEIANLMDRFGTGEKVSSHKNRLIPKDAKSVFVHLMSLVLRKECSDTVNAINLSQEALFFLHKSARYWRIEYPSTISSLVYSAANLSILDDEELNIPITENLFSVIRNKYLCSEDNLDPSTWNIPDRYLWAANLFHTSDQSMKTISNLLTAIFSSTKPKFSPVLSFYYSNILDDPVMEFYEAQATAVKKHWIKVFKKTLFKTAEKYFISLLQDMLKGNTVEIQSVHNLVETIIDAIKAIQKRYSKPLLDEISLPRQCAVFLCEVYGSDSLKLIKTAEKSSMKMTGEGLGPTDALDMYDALKELRQIYMQVKPKGTCFFNLEDYFIKYLAQFCDDISLNVQNVIKTSLKSENWQPINDQDHFSRSVLDVFKMINESTSMLEKFGWENEVQLAQMITMILKAFSDGLLSYSAQVMNMIENDLQEGDEPSYSLESSDSQSSLNLSVSSHTNPNHERSRGSRLFEDLKNAVKSTPKIVAPAPYQFKKRTCVLLNDLDKTLFLLENFEEKVDPSRISSIIAQYQSSHKPEDNIKLSDDQNMKQVYTLRIIGADNVKGFSKTGLSNSYVSMRNITLQREIGTTKTVSRSVTPKWDEEFVFESPFGKSNDIVFTIWHHPHSRLKNLAEDDLCGKANMKLSPRKLKDDGFPLDFSLTLSPQGTLHCQISLESEKVDAVSSMGRIYRSFSRSRDRAINLMVNKFSNFIAFAFSRTTLKTVCGHHGTTAASDEEVYDAILPLFDYLNANLNILASELSQRLLFMVMLRAWNLVLENADLLLLPSLNSAKTNILRSAKKSLWENTISSTKTVSGYGRPLTQAEIETIFKWLGALCIDFFHNKGEGPPLAELKNEYYQNILLVPAFYDKSVSELKEEVNRLVPVYEEYLKWFYLKKTPVTFANKSVGTISRKKSLAANIMKEPKQQLERDAEVMNIILRILIAKGQHDYVHRILHDRKDLVNTMKNRRAVRKAVSSTGKKSRN</sequence>
<feature type="region of interest" description="Disordered" evidence="1">
    <location>
        <begin position="744"/>
        <end position="778"/>
    </location>
</feature>
<protein>
    <submittedName>
        <fullName evidence="5">Uncharacterized protein</fullName>
    </submittedName>
</protein>
<dbReference type="Gene3D" id="1.10.357.50">
    <property type="match status" value="1"/>
</dbReference>
<dbReference type="PROSITE" id="PS51259">
    <property type="entry name" value="MHD2"/>
    <property type="match status" value="1"/>
</dbReference>
<feature type="compositionally biased region" description="Polar residues" evidence="1">
    <location>
        <begin position="232"/>
        <end position="246"/>
    </location>
</feature>
<feature type="domain" description="C2" evidence="2">
    <location>
        <begin position="841"/>
        <end position="967"/>
    </location>
</feature>
<feature type="domain" description="MHD2" evidence="4">
    <location>
        <begin position="1047"/>
        <end position="1187"/>
    </location>
</feature>
<evidence type="ECO:0000313" key="5">
    <source>
        <dbReference type="EMBL" id="CAI4064712.1"/>
    </source>
</evidence>
<dbReference type="PANTHER" id="PTHR47263:SF1">
    <property type="entry name" value="C2 DOMAIN PROTEIN (AFU_ORTHOLOGUE AFUA_7G02350)"/>
    <property type="match status" value="1"/>
</dbReference>